<dbReference type="InterPro" id="IPR020103">
    <property type="entry name" value="PsdUridine_synth_cat_dom_sf"/>
</dbReference>
<evidence type="ECO:0000256" key="3">
    <source>
        <dbReference type="ARBA" id="ARBA00033164"/>
    </source>
</evidence>
<dbReference type="AlphaFoldDB" id="A0A8J2XL39"/>
<dbReference type="GO" id="GO:0009982">
    <property type="term" value="F:pseudouridine synthase activity"/>
    <property type="evidence" value="ECO:0007669"/>
    <property type="project" value="InterPro"/>
</dbReference>
<dbReference type="SUPFAM" id="SSF55120">
    <property type="entry name" value="Pseudouridine synthase"/>
    <property type="match status" value="1"/>
</dbReference>
<dbReference type="GO" id="GO:0140098">
    <property type="term" value="F:catalytic activity, acting on RNA"/>
    <property type="evidence" value="ECO:0007669"/>
    <property type="project" value="UniProtKB-ARBA"/>
</dbReference>
<evidence type="ECO:0000313" key="6">
    <source>
        <dbReference type="Proteomes" id="UP000616114"/>
    </source>
</evidence>
<dbReference type="PANTHER" id="PTHR21600:SF84">
    <property type="entry name" value="PSEUDOURIDINE SYNTHASE RSUA_RLUA-LIKE DOMAIN-CONTAINING PROTEIN"/>
    <property type="match status" value="1"/>
</dbReference>
<dbReference type="Gene3D" id="3.30.2350.10">
    <property type="entry name" value="Pseudouridine synthase"/>
    <property type="match status" value="1"/>
</dbReference>
<dbReference type="PANTHER" id="PTHR21600">
    <property type="entry name" value="MITOCHONDRIAL RNA PSEUDOURIDINE SYNTHASE"/>
    <property type="match status" value="1"/>
</dbReference>
<comment type="catalytic activity">
    <reaction evidence="1">
        <text>a uridine in RNA = a pseudouridine in RNA</text>
        <dbReference type="Rhea" id="RHEA:48348"/>
        <dbReference type="Rhea" id="RHEA-COMP:12068"/>
        <dbReference type="Rhea" id="RHEA-COMP:12069"/>
        <dbReference type="ChEBI" id="CHEBI:65314"/>
        <dbReference type="ChEBI" id="CHEBI:65315"/>
    </reaction>
</comment>
<evidence type="ECO:0000313" key="5">
    <source>
        <dbReference type="EMBL" id="GGA14915.1"/>
    </source>
</evidence>
<comment type="caution">
    <text evidence="5">The sequence shown here is derived from an EMBL/GenBank/DDBJ whole genome shotgun (WGS) entry which is preliminary data.</text>
</comment>
<name>A0A8J2XL39_9MICO</name>
<dbReference type="InterPro" id="IPR006145">
    <property type="entry name" value="PsdUridine_synth_RsuA/RluA"/>
</dbReference>
<protein>
    <recommendedName>
        <fullName evidence="2">RNA pseudouridylate synthase</fullName>
    </recommendedName>
    <alternativeName>
        <fullName evidence="3">RNA-uridine isomerase</fullName>
    </alternativeName>
</protein>
<proteinExistence type="predicted"/>
<keyword evidence="6" id="KW-1185">Reference proteome</keyword>
<sequence length="312" mass="35038">MPVSPLAPREGISASRLRAPVALPIGGLRVGEWLAQEIPWSSPEQRERLAREGGLCDQAGRPARLSDPVIAGEFYWFHREVPPEPRVPFEIEVVHEDRDLLVVDKPHFLASTPNGRFVRECAVTRLRVDRDEPELVAIHRLDRITAGLLVLSRRRETRGTYQRLFQDRRITKTYRAIAGYRPDLPLPLCRSSRLQKTPGTRPVVEVPGPANAHTEIALLRRLPGGSGPDEPGTERAEYRLMPHTGKTHQLRVHLNALGIPIAGDPLYPVDRHEEPEDYSSPLQLLAEELAFTDPLTGRPRRFRSGLRLGAAT</sequence>
<dbReference type="InterPro" id="IPR050188">
    <property type="entry name" value="RluA_PseudoU_synthase"/>
</dbReference>
<evidence type="ECO:0000259" key="4">
    <source>
        <dbReference type="Pfam" id="PF00849"/>
    </source>
</evidence>
<reference evidence="5" key="2">
    <citation type="submission" date="2020-09" db="EMBL/GenBank/DDBJ databases">
        <authorList>
            <person name="Sun Q."/>
            <person name="Zhou Y."/>
        </authorList>
    </citation>
    <scope>NUCLEOTIDE SEQUENCE</scope>
    <source>
        <strain evidence="5">CGMCC 1.12785</strain>
    </source>
</reference>
<evidence type="ECO:0000256" key="1">
    <source>
        <dbReference type="ARBA" id="ARBA00000073"/>
    </source>
</evidence>
<reference evidence="5" key="1">
    <citation type="journal article" date="2014" name="Int. J. Syst. Evol. Microbiol.">
        <title>Complete genome sequence of Corynebacterium casei LMG S-19264T (=DSM 44701T), isolated from a smear-ripened cheese.</title>
        <authorList>
            <consortium name="US DOE Joint Genome Institute (JGI-PGF)"/>
            <person name="Walter F."/>
            <person name="Albersmeier A."/>
            <person name="Kalinowski J."/>
            <person name="Ruckert C."/>
        </authorList>
    </citation>
    <scope>NUCLEOTIDE SEQUENCE</scope>
    <source>
        <strain evidence="5">CGMCC 1.12785</strain>
    </source>
</reference>
<dbReference type="Pfam" id="PF00849">
    <property type="entry name" value="PseudoU_synth_2"/>
    <property type="match status" value="1"/>
</dbReference>
<dbReference type="PROSITE" id="PS01129">
    <property type="entry name" value="PSI_RLU"/>
    <property type="match status" value="1"/>
</dbReference>
<accession>A0A8J2XL39</accession>
<gene>
    <name evidence="5" type="ORF">GCM10011333_17400</name>
</gene>
<organism evidence="5 6">
    <name type="scientific">Sediminivirga luteola</name>
    <dbReference type="NCBI Taxonomy" id="1774748"/>
    <lineage>
        <taxon>Bacteria</taxon>
        <taxon>Bacillati</taxon>
        <taxon>Actinomycetota</taxon>
        <taxon>Actinomycetes</taxon>
        <taxon>Micrococcales</taxon>
        <taxon>Brevibacteriaceae</taxon>
        <taxon>Sediminivirga</taxon>
    </lineage>
</organism>
<dbReference type="EMBL" id="BMFY01000006">
    <property type="protein sequence ID" value="GGA14915.1"/>
    <property type="molecule type" value="Genomic_DNA"/>
</dbReference>
<feature type="domain" description="Pseudouridine synthase RsuA/RluA-like" evidence="4">
    <location>
        <begin position="99"/>
        <end position="256"/>
    </location>
</feature>
<dbReference type="RefSeq" id="WP_188550525.1">
    <property type="nucleotide sequence ID" value="NZ_BMFY01000006.1"/>
</dbReference>
<dbReference type="GO" id="GO:0003723">
    <property type="term" value="F:RNA binding"/>
    <property type="evidence" value="ECO:0007669"/>
    <property type="project" value="InterPro"/>
</dbReference>
<evidence type="ECO:0000256" key="2">
    <source>
        <dbReference type="ARBA" id="ARBA00031870"/>
    </source>
</evidence>
<dbReference type="Proteomes" id="UP000616114">
    <property type="component" value="Unassembled WGS sequence"/>
</dbReference>
<dbReference type="GO" id="GO:0000455">
    <property type="term" value="P:enzyme-directed rRNA pseudouridine synthesis"/>
    <property type="evidence" value="ECO:0007669"/>
    <property type="project" value="TreeGrafter"/>
</dbReference>
<dbReference type="InterPro" id="IPR006224">
    <property type="entry name" value="PsdUridine_synth_RluA-like_CS"/>
</dbReference>